<feature type="region of interest" description="Disordered" evidence="1">
    <location>
        <begin position="1"/>
        <end position="272"/>
    </location>
</feature>
<evidence type="ECO:0000313" key="2">
    <source>
        <dbReference type="EMBL" id="KAK4208395.1"/>
    </source>
</evidence>
<protein>
    <submittedName>
        <fullName evidence="2">Uncharacterized protein</fullName>
    </submittedName>
</protein>
<keyword evidence="3" id="KW-1185">Reference proteome</keyword>
<gene>
    <name evidence="2" type="ORF">QBC37DRAFT_453156</name>
</gene>
<feature type="compositionally biased region" description="Acidic residues" evidence="1">
    <location>
        <begin position="184"/>
        <end position="203"/>
    </location>
</feature>
<reference evidence="2" key="2">
    <citation type="submission" date="2023-05" db="EMBL/GenBank/DDBJ databases">
        <authorList>
            <consortium name="Lawrence Berkeley National Laboratory"/>
            <person name="Steindorff A."/>
            <person name="Hensen N."/>
            <person name="Bonometti L."/>
            <person name="Westerberg I."/>
            <person name="Brannstrom I.O."/>
            <person name="Guillou S."/>
            <person name="Cros-Aarteil S."/>
            <person name="Calhoun S."/>
            <person name="Haridas S."/>
            <person name="Kuo A."/>
            <person name="Mondo S."/>
            <person name="Pangilinan J."/>
            <person name="Riley R."/>
            <person name="Labutti K."/>
            <person name="Andreopoulos B."/>
            <person name="Lipzen A."/>
            <person name="Chen C."/>
            <person name="Yanf M."/>
            <person name="Daum C."/>
            <person name="Ng V."/>
            <person name="Clum A."/>
            <person name="Ohm R."/>
            <person name="Martin F."/>
            <person name="Silar P."/>
            <person name="Natvig D."/>
            <person name="Lalanne C."/>
            <person name="Gautier V."/>
            <person name="Ament-Velasquez S.L."/>
            <person name="Kruys A."/>
            <person name="Hutchinson M.I."/>
            <person name="Powell A.J."/>
            <person name="Barry K."/>
            <person name="Miller A.N."/>
            <person name="Grigoriev I.V."/>
            <person name="Debuchy R."/>
            <person name="Gladieux P."/>
            <person name="Thoren M.H."/>
            <person name="Johannesson H."/>
        </authorList>
    </citation>
    <scope>NUCLEOTIDE SEQUENCE</scope>
    <source>
        <strain evidence="2">PSN293</strain>
    </source>
</reference>
<proteinExistence type="predicted"/>
<feature type="compositionally biased region" description="Low complexity" evidence="1">
    <location>
        <begin position="65"/>
        <end position="79"/>
    </location>
</feature>
<dbReference type="EMBL" id="MU858245">
    <property type="protein sequence ID" value="KAK4208395.1"/>
    <property type="molecule type" value="Genomic_DNA"/>
</dbReference>
<feature type="compositionally biased region" description="Basic and acidic residues" evidence="1">
    <location>
        <begin position="204"/>
        <end position="220"/>
    </location>
</feature>
<sequence length="332" mass="37331">MNANKTTRAMRSLLDRLLSAFKPSKPRSRHRPGSAENPRLTRFRRPRTKNRRTKNDDQEIETTESSSSDSDSDSDSVSSGYSRPVGYVDDEEYEASHYRSTHTQHDHHTNPSMEVFQREYERTVDHLCESEARKAHPSAVKTVASSQELRRPSSDGSINSRNESQGDDTPSRAPPKQNAASSDAGDEDDEKSEISIEEWVDPDEYAKRVLAKEKCKEKRQTKPQVPKRPNKKNGAPSTKSGIEDKIEEPTMADTPEESDKPDARGSVGSGTPFWLEEIITTYEDDDVIQSPSTKNGVDRNNTKGLSIGLRLFATNLTKGSSRLKQTKRHEQL</sequence>
<accession>A0AAN6XXE7</accession>
<feature type="compositionally biased region" description="Polar residues" evidence="1">
    <location>
        <begin position="154"/>
        <end position="163"/>
    </location>
</feature>
<dbReference type="Proteomes" id="UP001301769">
    <property type="component" value="Unassembled WGS sequence"/>
</dbReference>
<name>A0AAN6XXE7_9PEZI</name>
<evidence type="ECO:0000313" key="3">
    <source>
        <dbReference type="Proteomes" id="UP001301769"/>
    </source>
</evidence>
<organism evidence="2 3">
    <name type="scientific">Rhypophila decipiens</name>
    <dbReference type="NCBI Taxonomy" id="261697"/>
    <lineage>
        <taxon>Eukaryota</taxon>
        <taxon>Fungi</taxon>
        <taxon>Dikarya</taxon>
        <taxon>Ascomycota</taxon>
        <taxon>Pezizomycotina</taxon>
        <taxon>Sordariomycetes</taxon>
        <taxon>Sordariomycetidae</taxon>
        <taxon>Sordariales</taxon>
        <taxon>Naviculisporaceae</taxon>
        <taxon>Rhypophila</taxon>
    </lineage>
</organism>
<feature type="compositionally biased region" description="Basic residues" evidence="1">
    <location>
        <begin position="41"/>
        <end position="52"/>
    </location>
</feature>
<comment type="caution">
    <text evidence="2">The sequence shown here is derived from an EMBL/GenBank/DDBJ whole genome shotgun (WGS) entry which is preliminary data.</text>
</comment>
<reference evidence="2" key="1">
    <citation type="journal article" date="2023" name="Mol. Phylogenet. Evol.">
        <title>Genome-scale phylogeny and comparative genomics of the fungal order Sordariales.</title>
        <authorList>
            <person name="Hensen N."/>
            <person name="Bonometti L."/>
            <person name="Westerberg I."/>
            <person name="Brannstrom I.O."/>
            <person name="Guillou S."/>
            <person name="Cros-Aarteil S."/>
            <person name="Calhoun S."/>
            <person name="Haridas S."/>
            <person name="Kuo A."/>
            <person name="Mondo S."/>
            <person name="Pangilinan J."/>
            <person name="Riley R."/>
            <person name="LaButti K."/>
            <person name="Andreopoulos B."/>
            <person name="Lipzen A."/>
            <person name="Chen C."/>
            <person name="Yan M."/>
            <person name="Daum C."/>
            <person name="Ng V."/>
            <person name="Clum A."/>
            <person name="Steindorff A."/>
            <person name="Ohm R.A."/>
            <person name="Martin F."/>
            <person name="Silar P."/>
            <person name="Natvig D.O."/>
            <person name="Lalanne C."/>
            <person name="Gautier V."/>
            <person name="Ament-Velasquez S.L."/>
            <person name="Kruys A."/>
            <person name="Hutchinson M.I."/>
            <person name="Powell A.J."/>
            <person name="Barry K."/>
            <person name="Miller A.N."/>
            <person name="Grigoriev I.V."/>
            <person name="Debuchy R."/>
            <person name="Gladieux P."/>
            <person name="Hiltunen Thoren M."/>
            <person name="Johannesson H."/>
        </authorList>
    </citation>
    <scope>NUCLEOTIDE SEQUENCE</scope>
    <source>
        <strain evidence="2">PSN293</strain>
    </source>
</reference>
<feature type="compositionally biased region" description="Basic and acidic residues" evidence="1">
    <location>
        <begin position="116"/>
        <end position="134"/>
    </location>
</feature>
<dbReference type="AlphaFoldDB" id="A0AAN6XXE7"/>
<evidence type="ECO:0000256" key="1">
    <source>
        <dbReference type="SAM" id="MobiDB-lite"/>
    </source>
</evidence>